<comment type="caution">
    <text evidence="1">The sequence shown here is derived from an EMBL/GenBank/DDBJ whole genome shotgun (WGS) entry which is preliminary data.</text>
</comment>
<dbReference type="EMBL" id="CAJVQC010118254">
    <property type="protein sequence ID" value="CAG8837641.1"/>
    <property type="molecule type" value="Genomic_DNA"/>
</dbReference>
<organism evidence="1 2">
    <name type="scientific">Racocetra persica</name>
    <dbReference type="NCBI Taxonomy" id="160502"/>
    <lineage>
        <taxon>Eukaryota</taxon>
        <taxon>Fungi</taxon>
        <taxon>Fungi incertae sedis</taxon>
        <taxon>Mucoromycota</taxon>
        <taxon>Glomeromycotina</taxon>
        <taxon>Glomeromycetes</taxon>
        <taxon>Diversisporales</taxon>
        <taxon>Gigasporaceae</taxon>
        <taxon>Racocetra</taxon>
    </lineage>
</organism>
<proteinExistence type="predicted"/>
<accession>A0ACA9SIC5</accession>
<keyword evidence="2" id="KW-1185">Reference proteome</keyword>
<evidence type="ECO:0000313" key="1">
    <source>
        <dbReference type="EMBL" id="CAG8837641.1"/>
    </source>
</evidence>
<sequence>MESEPRKTKSKRGNIIGQLVLSQMSVTFGEVSFLVAFVVKCSKFNCNNDQTMFNVKQKLENHLFINRSLLFPDGSSNSYAIKKKDEL</sequence>
<evidence type="ECO:0000313" key="2">
    <source>
        <dbReference type="Proteomes" id="UP000789920"/>
    </source>
</evidence>
<feature type="non-terminal residue" evidence="1">
    <location>
        <position position="1"/>
    </location>
</feature>
<name>A0ACA9SIC5_9GLOM</name>
<gene>
    <name evidence="1" type="ORF">RPERSI_LOCUS30380</name>
</gene>
<protein>
    <submittedName>
        <fullName evidence="1">12971_t:CDS:1</fullName>
    </submittedName>
</protein>
<dbReference type="Proteomes" id="UP000789920">
    <property type="component" value="Unassembled WGS sequence"/>
</dbReference>
<feature type="non-terminal residue" evidence="1">
    <location>
        <position position="87"/>
    </location>
</feature>
<reference evidence="1" key="1">
    <citation type="submission" date="2021-06" db="EMBL/GenBank/DDBJ databases">
        <authorList>
            <person name="Kallberg Y."/>
            <person name="Tangrot J."/>
            <person name="Rosling A."/>
        </authorList>
    </citation>
    <scope>NUCLEOTIDE SEQUENCE</scope>
    <source>
        <strain evidence="1">MA461A</strain>
    </source>
</reference>